<evidence type="ECO:0000313" key="1">
    <source>
        <dbReference type="EMBL" id="MFC5474032.1"/>
    </source>
</evidence>
<keyword evidence="2" id="KW-1185">Reference proteome</keyword>
<reference evidence="2" key="1">
    <citation type="journal article" date="2019" name="Int. J. Syst. Evol. Microbiol.">
        <title>The Global Catalogue of Microorganisms (GCM) 10K type strain sequencing project: providing services to taxonomists for standard genome sequencing and annotation.</title>
        <authorList>
            <consortium name="The Broad Institute Genomics Platform"/>
            <consortium name="The Broad Institute Genome Sequencing Center for Infectious Disease"/>
            <person name="Wu L."/>
            <person name="Ma J."/>
        </authorList>
    </citation>
    <scope>NUCLEOTIDE SEQUENCE [LARGE SCALE GENOMIC DNA]</scope>
    <source>
        <strain evidence="2">JCM 17066</strain>
    </source>
</reference>
<dbReference type="EMBL" id="JBHSMT010000013">
    <property type="protein sequence ID" value="MFC5474032.1"/>
    <property type="molecule type" value="Genomic_DNA"/>
</dbReference>
<dbReference type="RefSeq" id="WP_378997089.1">
    <property type="nucleotide sequence ID" value="NZ_JBHSMT010000013.1"/>
</dbReference>
<dbReference type="Proteomes" id="UP001596045">
    <property type="component" value="Unassembled WGS sequence"/>
</dbReference>
<comment type="caution">
    <text evidence="1">The sequence shown here is derived from an EMBL/GenBank/DDBJ whole genome shotgun (WGS) entry which is preliminary data.</text>
</comment>
<name>A0ABW0M9T2_9BURK</name>
<gene>
    <name evidence="1" type="ORF">ACFPM8_08670</name>
</gene>
<proteinExistence type="predicted"/>
<protein>
    <submittedName>
        <fullName evidence="1">Uncharacterized protein</fullName>
    </submittedName>
</protein>
<organism evidence="1 2">
    <name type="scientific">Paraherbaspirillum soli</name>
    <dbReference type="NCBI Taxonomy" id="631222"/>
    <lineage>
        <taxon>Bacteria</taxon>
        <taxon>Pseudomonadati</taxon>
        <taxon>Pseudomonadota</taxon>
        <taxon>Betaproteobacteria</taxon>
        <taxon>Burkholderiales</taxon>
        <taxon>Oxalobacteraceae</taxon>
        <taxon>Paraherbaspirillum</taxon>
    </lineage>
</organism>
<accession>A0ABW0M9T2</accession>
<sequence>MEKLELNVVVASSQLDFGVDARLDVMVEFAGIDAQRSRPWDAQQFFRGRLY</sequence>
<evidence type="ECO:0000313" key="2">
    <source>
        <dbReference type="Proteomes" id="UP001596045"/>
    </source>
</evidence>